<sequence>MASVSKKVDDLGEQLNALKELLERALAPKPTLLAHESFEDDEADGETRDSLDDEGFDADLLRVLAELDRRGRHDGLVPIPELRRAFLVRGWSRRTFDDRLLQAERDFIVDLKTADDPKRLAEPELSIKEQGRGHLQYVVAR</sequence>
<evidence type="ECO:0000256" key="1">
    <source>
        <dbReference type="SAM" id="MobiDB-lite"/>
    </source>
</evidence>
<feature type="region of interest" description="Disordered" evidence="1">
    <location>
        <begin position="33"/>
        <end position="53"/>
    </location>
</feature>
<evidence type="ECO:0000313" key="3">
    <source>
        <dbReference type="Proteomes" id="UP001379533"/>
    </source>
</evidence>
<dbReference type="EMBL" id="CP089982">
    <property type="protein sequence ID" value="WXA95569.1"/>
    <property type="molecule type" value="Genomic_DNA"/>
</dbReference>
<reference evidence="2 3" key="1">
    <citation type="submission" date="2021-12" db="EMBL/GenBank/DDBJ databases">
        <title>Discovery of the Pendulisporaceae a myxobacterial family with distinct sporulation behavior and unique specialized metabolism.</title>
        <authorList>
            <person name="Garcia R."/>
            <person name="Popoff A."/>
            <person name="Bader C.D."/>
            <person name="Loehr J."/>
            <person name="Walesch S."/>
            <person name="Walt C."/>
            <person name="Boldt J."/>
            <person name="Bunk B."/>
            <person name="Haeckl F.J.F.P.J."/>
            <person name="Gunesch A.P."/>
            <person name="Birkelbach J."/>
            <person name="Nuebel U."/>
            <person name="Pietschmann T."/>
            <person name="Bach T."/>
            <person name="Mueller R."/>
        </authorList>
    </citation>
    <scope>NUCLEOTIDE SEQUENCE [LARGE SCALE GENOMIC DNA]</scope>
    <source>
        <strain evidence="2 3">MSr12523</strain>
    </source>
</reference>
<organism evidence="2 3">
    <name type="scientific">Pendulispora brunnea</name>
    <dbReference type="NCBI Taxonomy" id="2905690"/>
    <lineage>
        <taxon>Bacteria</taxon>
        <taxon>Pseudomonadati</taxon>
        <taxon>Myxococcota</taxon>
        <taxon>Myxococcia</taxon>
        <taxon>Myxococcales</taxon>
        <taxon>Sorangiineae</taxon>
        <taxon>Pendulisporaceae</taxon>
        <taxon>Pendulispora</taxon>
    </lineage>
</organism>
<accession>A0ABZ2KBV9</accession>
<evidence type="ECO:0000313" key="2">
    <source>
        <dbReference type="EMBL" id="WXA95569.1"/>
    </source>
</evidence>
<gene>
    <name evidence="2" type="ORF">LZC95_01765</name>
</gene>
<dbReference type="RefSeq" id="WP_394846174.1">
    <property type="nucleotide sequence ID" value="NZ_CP089982.1"/>
</dbReference>
<dbReference type="Proteomes" id="UP001379533">
    <property type="component" value="Chromosome"/>
</dbReference>
<keyword evidence="3" id="KW-1185">Reference proteome</keyword>
<proteinExistence type="predicted"/>
<name>A0ABZ2KBV9_9BACT</name>
<protein>
    <submittedName>
        <fullName evidence="2">Uncharacterized protein</fullName>
    </submittedName>
</protein>